<dbReference type="InterPro" id="IPR036250">
    <property type="entry name" value="AcylCo_DH-like_C"/>
</dbReference>
<proteinExistence type="predicted"/>
<evidence type="ECO:0000313" key="5">
    <source>
        <dbReference type="Proteomes" id="UP000757435"/>
    </source>
</evidence>
<dbReference type="SUPFAM" id="SSF56645">
    <property type="entry name" value="Acyl-CoA dehydrogenase NM domain-like"/>
    <property type="match status" value="1"/>
</dbReference>
<dbReference type="InterPro" id="IPR013786">
    <property type="entry name" value="AcylCoA_DH/ox_N"/>
</dbReference>
<reference evidence="4" key="2">
    <citation type="journal article" date="2022" name="Microbiol. Resour. Announc.">
        <title>Metagenome Sequencing to Explore Phylogenomics of Terrestrial Cyanobacteria.</title>
        <authorList>
            <person name="Ward R.D."/>
            <person name="Stajich J.E."/>
            <person name="Johansen J.R."/>
            <person name="Huntemann M."/>
            <person name="Clum A."/>
            <person name="Foster B."/>
            <person name="Foster B."/>
            <person name="Roux S."/>
            <person name="Palaniappan K."/>
            <person name="Varghese N."/>
            <person name="Mukherjee S."/>
            <person name="Reddy T.B.K."/>
            <person name="Daum C."/>
            <person name="Copeland A."/>
            <person name="Chen I.A."/>
            <person name="Ivanova N.N."/>
            <person name="Kyrpides N.C."/>
            <person name="Shapiro N."/>
            <person name="Eloe-Fadrosh E.A."/>
            <person name="Pietrasiak N."/>
        </authorList>
    </citation>
    <scope>NUCLEOTIDE SEQUENCE</scope>
    <source>
        <strain evidence="4">UHER 2000/2452</strain>
    </source>
</reference>
<feature type="domain" description="Acyl-CoA dehydrogenase/oxidase N-terminal" evidence="2">
    <location>
        <begin position="7"/>
        <end position="111"/>
    </location>
</feature>
<evidence type="ECO:0000259" key="2">
    <source>
        <dbReference type="Pfam" id="PF02771"/>
    </source>
</evidence>
<evidence type="ECO:0000313" key="4">
    <source>
        <dbReference type="EMBL" id="MBW4657833.1"/>
    </source>
</evidence>
<dbReference type="EMBL" id="JAHHHD010000003">
    <property type="protein sequence ID" value="MBW4657833.1"/>
    <property type="molecule type" value="Genomic_DNA"/>
</dbReference>
<dbReference type="Proteomes" id="UP000757435">
    <property type="component" value="Unassembled WGS sequence"/>
</dbReference>
<sequence>MVQLVERQQDYQAIARKLSQEFSGNAVARDLEAGLPTYEIDRLRQAGLLTLVIPSEYGGAGESIPTAMKVLQELSKADGSVGQLYCNHLGLTTLAHVSGSSTQKEYYYRGTVEHQWFWGNSINLRDTRLKLTPTGDRFRLDGVKGFGTGIPVADQLVFGAFQEGVEVPFLVVLPKGREGITFNDDWNNVGQRRTASGSISFDNVRVEPSEILGYPNPPDNAFATFLGIIAQLTKAYVYLGIAEGALEAASQYTRTLSRPWITSGVSYATADPYILQHYGELWSSLAAAIALADRTAQAAQAAWEKESALTHEERAEVAVAVFATKAAATRAGLEVTNHIFELTGSRSTDVQFGFDRYWRDLRTFTLHDPVDYKYRDIGNWFLNHEHPVVTQYS</sequence>
<dbReference type="PANTHER" id="PTHR43884:SF12">
    <property type="entry name" value="ISOVALERYL-COA DEHYDROGENASE, MITOCHONDRIAL-RELATED"/>
    <property type="match status" value="1"/>
</dbReference>
<dbReference type="PIRSF" id="PIRSF016578">
    <property type="entry name" value="HsaA"/>
    <property type="match status" value="1"/>
</dbReference>
<dbReference type="Pfam" id="PF08028">
    <property type="entry name" value="Acyl-CoA_dh_2"/>
    <property type="match status" value="1"/>
</dbReference>
<dbReference type="SUPFAM" id="SSF47203">
    <property type="entry name" value="Acyl-CoA dehydrogenase C-terminal domain-like"/>
    <property type="match status" value="1"/>
</dbReference>
<dbReference type="PANTHER" id="PTHR43884">
    <property type="entry name" value="ACYL-COA DEHYDROGENASE"/>
    <property type="match status" value="1"/>
</dbReference>
<gene>
    <name evidence="4" type="ORF">KME15_04105</name>
</gene>
<comment type="caution">
    <text evidence="4">The sequence shown here is derived from an EMBL/GenBank/DDBJ whole genome shotgun (WGS) entry which is preliminary data.</text>
</comment>
<dbReference type="GO" id="GO:0006552">
    <property type="term" value="P:L-leucine catabolic process"/>
    <property type="evidence" value="ECO:0007669"/>
    <property type="project" value="TreeGrafter"/>
</dbReference>
<dbReference type="GO" id="GO:0050660">
    <property type="term" value="F:flavin adenine dinucleotide binding"/>
    <property type="evidence" value="ECO:0007669"/>
    <property type="project" value="InterPro"/>
</dbReference>
<accession>A0A951UML0</accession>
<evidence type="ECO:0000259" key="3">
    <source>
        <dbReference type="Pfam" id="PF08028"/>
    </source>
</evidence>
<feature type="domain" description="Acyl-CoA dehydrogenase C-terminal" evidence="3">
    <location>
        <begin position="233"/>
        <end position="369"/>
    </location>
</feature>
<protein>
    <submittedName>
        <fullName evidence="4">Acyl-CoA dehydrogenase family protein</fullName>
    </submittedName>
</protein>
<dbReference type="Pfam" id="PF02771">
    <property type="entry name" value="Acyl-CoA_dh_N"/>
    <property type="match status" value="1"/>
</dbReference>
<dbReference type="InterPro" id="IPR046373">
    <property type="entry name" value="Acyl-CoA_Oxase/DH_mid-dom_sf"/>
</dbReference>
<dbReference type="Gene3D" id="2.40.110.10">
    <property type="entry name" value="Butyryl-CoA Dehydrogenase, subunit A, domain 2"/>
    <property type="match status" value="1"/>
</dbReference>
<dbReference type="GO" id="GO:0008470">
    <property type="term" value="F:3-methylbutanoyl-CoA dehydrogenase activity"/>
    <property type="evidence" value="ECO:0007669"/>
    <property type="project" value="TreeGrafter"/>
</dbReference>
<dbReference type="AlphaFoldDB" id="A0A951UML0"/>
<dbReference type="InterPro" id="IPR013107">
    <property type="entry name" value="Acyl-CoA_DH_C"/>
</dbReference>
<organism evidence="4 5">
    <name type="scientific">Drouetiella hepatica Uher 2000/2452</name>
    <dbReference type="NCBI Taxonomy" id="904376"/>
    <lineage>
        <taxon>Bacteria</taxon>
        <taxon>Bacillati</taxon>
        <taxon>Cyanobacteriota</taxon>
        <taxon>Cyanophyceae</taxon>
        <taxon>Oculatellales</taxon>
        <taxon>Oculatellaceae</taxon>
        <taxon>Drouetiella</taxon>
    </lineage>
</organism>
<keyword evidence="1" id="KW-0560">Oxidoreductase</keyword>
<evidence type="ECO:0000256" key="1">
    <source>
        <dbReference type="ARBA" id="ARBA00023002"/>
    </source>
</evidence>
<dbReference type="Gene3D" id="1.20.140.10">
    <property type="entry name" value="Butyryl-CoA Dehydrogenase, subunit A, domain 3"/>
    <property type="match status" value="1"/>
</dbReference>
<reference evidence="4" key="1">
    <citation type="submission" date="2021-05" db="EMBL/GenBank/DDBJ databases">
        <authorList>
            <person name="Pietrasiak N."/>
            <person name="Ward R."/>
            <person name="Stajich J.E."/>
            <person name="Kurbessoian T."/>
        </authorList>
    </citation>
    <scope>NUCLEOTIDE SEQUENCE</scope>
    <source>
        <strain evidence="4">UHER 2000/2452</strain>
    </source>
</reference>
<dbReference type="InterPro" id="IPR009100">
    <property type="entry name" value="AcylCoA_DH/oxidase_NM_dom_sf"/>
</dbReference>
<dbReference type="Gene3D" id="1.10.540.10">
    <property type="entry name" value="Acyl-CoA dehydrogenase/oxidase, N-terminal domain"/>
    <property type="match status" value="1"/>
</dbReference>
<name>A0A951UML0_9CYAN</name>
<dbReference type="InterPro" id="IPR037069">
    <property type="entry name" value="AcylCoA_DH/ox_N_sf"/>
</dbReference>